<feature type="region of interest" description="Disordered" evidence="1">
    <location>
        <begin position="1"/>
        <end position="24"/>
    </location>
</feature>
<dbReference type="Proteomes" id="UP000598032">
    <property type="component" value="Unassembled WGS sequence"/>
</dbReference>
<name>A0ABM8NNC9_9BURK</name>
<proteinExistence type="predicted"/>
<keyword evidence="3" id="KW-1185">Reference proteome</keyword>
<dbReference type="EMBL" id="CAJHCP010000006">
    <property type="protein sequence ID" value="CAD6534659.1"/>
    <property type="molecule type" value="Genomic_DNA"/>
</dbReference>
<accession>A0ABM8NNC9</accession>
<evidence type="ECO:0000313" key="2">
    <source>
        <dbReference type="EMBL" id="CAD6534659.1"/>
    </source>
</evidence>
<evidence type="ECO:0000256" key="1">
    <source>
        <dbReference type="SAM" id="MobiDB-lite"/>
    </source>
</evidence>
<reference evidence="2 3" key="1">
    <citation type="submission" date="2020-10" db="EMBL/GenBank/DDBJ databases">
        <authorList>
            <person name="Peeters C."/>
        </authorList>
    </citation>
    <scope>NUCLEOTIDE SEQUENCE [LARGE SCALE GENOMIC DNA]</scope>
    <source>
        <strain evidence="2 3">LMG 28140</strain>
    </source>
</reference>
<sequence length="90" mass="9759">MAGRSQRPYPAARAAAHCSDHEEERDVMQEGVVSAVWPGWRNGRALLSCMSQRRGGSQDGQASHLMSIIRLTSTSKIESTTTINNTGETA</sequence>
<gene>
    <name evidence="2" type="ORF">LMG28140_02830</name>
</gene>
<comment type="caution">
    <text evidence="2">The sequence shown here is derived from an EMBL/GenBank/DDBJ whole genome shotgun (WGS) entry which is preliminary data.</text>
</comment>
<organism evidence="2 3">
    <name type="scientific">Paraburkholderia metrosideri</name>
    <dbReference type="NCBI Taxonomy" id="580937"/>
    <lineage>
        <taxon>Bacteria</taxon>
        <taxon>Pseudomonadati</taxon>
        <taxon>Pseudomonadota</taxon>
        <taxon>Betaproteobacteria</taxon>
        <taxon>Burkholderiales</taxon>
        <taxon>Burkholderiaceae</taxon>
        <taxon>Paraburkholderia</taxon>
    </lineage>
</organism>
<protein>
    <submittedName>
        <fullName evidence="2">Uncharacterized protein</fullName>
    </submittedName>
</protein>
<evidence type="ECO:0000313" key="3">
    <source>
        <dbReference type="Proteomes" id="UP000598032"/>
    </source>
</evidence>